<dbReference type="VEuPathDB" id="FungiDB:KRP23_5071"/>
<organism evidence="2 3">
    <name type="scientific">Phytophthora ramorum</name>
    <name type="common">Sudden oak death agent</name>
    <dbReference type="NCBI Taxonomy" id="164328"/>
    <lineage>
        <taxon>Eukaryota</taxon>
        <taxon>Sar</taxon>
        <taxon>Stramenopiles</taxon>
        <taxon>Oomycota</taxon>
        <taxon>Peronosporomycetes</taxon>
        <taxon>Peronosporales</taxon>
        <taxon>Peronosporaceae</taxon>
        <taxon>Phytophthora</taxon>
    </lineage>
</organism>
<dbReference type="VEuPathDB" id="FungiDB:KRP22_1015"/>
<name>H3GMY3_PHYRM</name>
<sequence>MQRPEAANNAGDAQQAKDDKKRRFVKDPQLPNAQATDGAVDELLKEGLQATLLEEVHGRHFCQQPKLAGVGTVEHTALVAWYLQFLEEETLLRELLLTMAASRERLVLDGTVKMAKTMHSWEAGLRQQPAGAPCCSGSGEKHTQMEVLVVLKLLYTGDAVRENRALEQATTSFFKTEDLVQLLVSMLRRQLHVEARKTLDTKLPQRRQRLDGSSASDLKLHAAATLHLLGVIEKTASATTRWDELHARWNWYQ</sequence>
<evidence type="ECO:0000313" key="2">
    <source>
        <dbReference type="EnsemblProtists" id="Phyra77918"/>
    </source>
</evidence>
<dbReference type="Proteomes" id="UP000005238">
    <property type="component" value="Unassembled WGS sequence"/>
</dbReference>
<accession>H3GMY3</accession>
<proteinExistence type="predicted"/>
<dbReference type="EMBL" id="DS566024">
    <property type="status" value="NOT_ANNOTATED_CDS"/>
    <property type="molecule type" value="Genomic_DNA"/>
</dbReference>
<evidence type="ECO:0000256" key="1">
    <source>
        <dbReference type="SAM" id="MobiDB-lite"/>
    </source>
</evidence>
<dbReference type="VEuPathDB" id="FungiDB:KRP22_4983"/>
<dbReference type="AlphaFoldDB" id="H3GMY3"/>
<dbReference type="HOGENOM" id="CLU_1100337_0_0_1"/>
<evidence type="ECO:0000313" key="3">
    <source>
        <dbReference type="Proteomes" id="UP000005238"/>
    </source>
</evidence>
<feature type="region of interest" description="Disordered" evidence="1">
    <location>
        <begin position="1"/>
        <end position="38"/>
    </location>
</feature>
<reference evidence="2" key="2">
    <citation type="submission" date="2015-06" db="UniProtKB">
        <authorList>
            <consortium name="EnsemblProtists"/>
        </authorList>
    </citation>
    <scope>IDENTIFICATION</scope>
    <source>
        <strain evidence="2">Pr102</strain>
    </source>
</reference>
<dbReference type="InParanoid" id="H3GMY3"/>
<keyword evidence="3" id="KW-1185">Reference proteome</keyword>
<dbReference type="VEuPathDB" id="FungiDB:KRP23_13340"/>
<dbReference type="EnsemblProtists" id="Phyra77918">
    <property type="protein sequence ID" value="Phyra77918"/>
    <property type="gene ID" value="Phyra77918"/>
</dbReference>
<protein>
    <submittedName>
        <fullName evidence="2">Uncharacterized protein</fullName>
    </submittedName>
</protein>
<reference evidence="3" key="1">
    <citation type="journal article" date="2006" name="Science">
        <title>Phytophthora genome sequences uncover evolutionary origins and mechanisms of pathogenesis.</title>
        <authorList>
            <person name="Tyler B.M."/>
            <person name="Tripathy S."/>
            <person name="Zhang X."/>
            <person name="Dehal P."/>
            <person name="Jiang R.H."/>
            <person name="Aerts A."/>
            <person name="Arredondo F.D."/>
            <person name="Baxter L."/>
            <person name="Bensasson D."/>
            <person name="Beynon J.L."/>
            <person name="Chapman J."/>
            <person name="Damasceno C.M."/>
            <person name="Dorrance A.E."/>
            <person name="Dou D."/>
            <person name="Dickerman A.W."/>
            <person name="Dubchak I.L."/>
            <person name="Garbelotto M."/>
            <person name="Gijzen M."/>
            <person name="Gordon S.G."/>
            <person name="Govers F."/>
            <person name="Grunwald N.J."/>
            <person name="Huang W."/>
            <person name="Ivors K.L."/>
            <person name="Jones R.W."/>
            <person name="Kamoun S."/>
            <person name="Krampis K."/>
            <person name="Lamour K.H."/>
            <person name="Lee M.K."/>
            <person name="McDonald W.H."/>
            <person name="Medina M."/>
            <person name="Meijer H.J."/>
            <person name="Nordberg E.K."/>
            <person name="Maclean D.J."/>
            <person name="Ospina-Giraldo M.D."/>
            <person name="Morris P.F."/>
            <person name="Phuntumart V."/>
            <person name="Putnam N.H."/>
            <person name="Rash S."/>
            <person name="Rose J.K."/>
            <person name="Sakihama Y."/>
            <person name="Salamov A.A."/>
            <person name="Savidor A."/>
            <person name="Scheuring C.F."/>
            <person name="Smith B.M."/>
            <person name="Sobral B.W."/>
            <person name="Terry A."/>
            <person name="Torto-Alalibo T.A."/>
            <person name="Win J."/>
            <person name="Xu Z."/>
            <person name="Zhang H."/>
            <person name="Grigoriev I.V."/>
            <person name="Rokhsar D.S."/>
            <person name="Boore J.L."/>
        </authorList>
    </citation>
    <scope>NUCLEOTIDE SEQUENCE [LARGE SCALE GENOMIC DNA]</scope>
    <source>
        <strain evidence="3">Pr102</strain>
    </source>
</reference>
<dbReference type="STRING" id="164328.H3GMY3"/>